<evidence type="ECO:0000259" key="3">
    <source>
        <dbReference type="Pfam" id="PF00685"/>
    </source>
</evidence>
<dbReference type="PANTHER" id="PTHR11783">
    <property type="entry name" value="SULFOTRANSFERASE SULT"/>
    <property type="match status" value="1"/>
</dbReference>
<keyword evidence="5" id="KW-1185">Reference proteome</keyword>
<dbReference type="Proteomes" id="UP000037505">
    <property type="component" value="Unassembled WGS sequence"/>
</dbReference>
<accession>A0A0L1JJE9</accession>
<organism evidence="4 5">
    <name type="scientific">Aspergillus nomiae NRRL (strain ATCC 15546 / NRRL 13137 / CBS 260.88 / M93)</name>
    <dbReference type="NCBI Taxonomy" id="1509407"/>
    <lineage>
        <taxon>Eukaryota</taxon>
        <taxon>Fungi</taxon>
        <taxon>Dikarya</taxon>
        <taxon>Ascomycota</taxon>
        <taxon>Pezizomycotina</taxon>
        <taxon>Eurotiomycetes</taxon>
        <taxon>Eurotiomycetidae</taxon>
        <taxon>Eurotiales</taxon>
        <taxon>Aspergillaceae</taxon>
        <taxon>Aspergillus</taxon>
        <taxon>Aspergillus subgen. Circumdati</taxon>
    </lineage>
</organism>
<evidence type="ECO:0000313" key="5">
    <source>
        <dbReference type="Proteomes" id="UP000037505"/>
    </source>
</evidence>
<dbReference type="STRING" id="1509407.A0A0L1JJE9"/>
<dbReference type="InterPro" id="IPR027417">
    <property type="entry name" value="P-loop_NTPase"/>
</dbReference>
<gene>
    <name evidence="4" type="ORF">ANOM_000013</name>
</gene>
<comment type="caution">
    <text evidence="4">The sequence shown here is derived from an EMBL/GenBank/DDBJ whole genome shotgun (WGS) entry which is preliminary data.</text>
</comment>
<dbReference type="GeneID" id="26801817"/>
<dbReference type="Gene3D" id="3.40.50.300">
    <property type="entry name" value="P-loop containing nucleotide triphosphate hydrolases"/>
    <property type="match status" value="1"/>
</dbReference>
<evidence type="ECO:0000313" key="4">
    <source>
        <dbReference type="EMBL" id="KNG91518.1"/>
    </source>
</evidence>
<dbReference type="InterPro" id="IPR000863">
    <property type="entry name" value="Sulfotransferase_dom"/>
</dbReference>
<dbReference type="SUPFAM" id="SSF52540">
    <property type="entry name" value="P-loop containing nucleoside triphosphate hydrolases"/>
    <property type="match status" value="1"/>
</dbReference>
<dbReference type="Pfam" id="PF00685">
    <property type="entry name" value="Sulfotransfer_1"/>
    <property type="match status" value="1"/>
</dbReference>
<feature type="domain" description="Sulfotransferase" evidence="3">
    <location>
        <begin position="74"/>
        <end position="315"/>
    </location>
</feature>
<comment type="similarity">
    <text evidence="1">Belongs to the sulfotransferase 1 family.</text>
</comment>
<dbReference type="EMBL" id="JNOM01000002">
    <property type="protein sequence ID" value="KNG91518.1"/>
    <property type="molecule type" value="Genomic_DNA"/>
</dbReference>
<evidence type="ECO:0000256" key="2">
    <source>
        <dbReference type="ARBA" id="ARBA00022679"/>
    </source>
</evidence>
<reference evidence="4 5" key="1">
    <citation type="submission" date="2014-06" db="EMBL/GenBank/DDBJ databases">
        <title>The Genome of the Aflatoxigenic Filamentous Fungus Aspergillus nomius.</title>
        <authorList>
            <person name="Moore M.G."/>
            <person name="Shannon B.M."/>
            <person name="Brian M.M."/>
        </authorList>
    </citation>
    <scope>NUCLEOTIDE SEQUENCE [LARGE SCALE GENOMIC DNA]</scope>
    <source>
        <strain evidence="4 5">NRRL 13137</strain>
    </source>
</reference>
<sequence length="319" mass="37033">MPSATNDSHPSHNETKSHKFAVLEYNDEEHAENLEDLQIGEHGYKYRILDGRVVPPFIGPKRYEMTRRFKTESTDICFVSWPRSGSTWLSYILVLLTGSDGDKDKLRDSFHWLESGWLYQRTEEEVQNAPRPRIFASHMPYDMALGGVPEQNPCKYIYIARNPKDTCVSCFHFDRQKSWSGYYSGEWDHWLEMFMNGQCHRGDWFDHVLSWWEHRHADNILFLTYEDLKRDPEAEVCKIAAFLGVEMTPDRLDGIKGKISFSAMKASGFTDLGEIKELSHGEHFRRGKSGSWKDQFTVAQSEAFDLLYKNKMGSSGLSF</sequence>
<dbReference type="AlphaFoldDB" id="A0A0L1JJE9"/>
<name>A0A0L1JJE9_ASPN3</name>
<dbReference type="OrthoDB" id="205623at2759"/>
<proteinExistence type="inferred from homology"/>
<dbReference type="RefSeq" id="XP_015412441.1">
    <property type="nucleotide sequence ID" value="XM_015545271.1"/>
</dbReference>
<evidence type="ECO:0000256" key="1">
    <source>
        <dbReference type="ARBA" id="ARBA00005771"/>
    </source>
</evidence>
<keyword evidence="2" id="KW-0808">Transferase</keyword>
<dbReference type="GO" id="GO:0008146">
    <property type="term" value="F:sulfotransferase activity"/>
    <property type="evidence" value="ECO:0007669"/>
    <property type="project" value="InterPro"/>
</dbReference>
<protein>
    <recommendedName>
        <fullName evidence="3">Sulfotransferase domain-containing protein</fullName>
    </recommendedName>
</protein>